<evidence type="ECO:0000256" key="1">
    <source>
        <dbReference type="ARBA" id="ARBA00006190"/>
    </source>
</evidence>
<sequence>MHRLFGRKPAAGTSPSLTDAIDSLDKRSDSLEVKISKLDSQLSVFQQKIANTRPGPGQTTLKQRAMGVLRQKKMYEAQLQQLQQQSFNMEQAAMTTESMKNTMTTVQTMQDTARQMKAQSKSLSIEKIEKLQDQIQDYMDTADEFNDVLGQNMANVDVDEEELDAELEALQQEASLNGDQITQDQPSYLQPSKEIPNFVDEEQLEAPNTAQ</sequence>
<gene>
    <name evidence="5" type="ORF">SPOG_02510</name>
</gene>
<dbReference type="Gene3D" id="6.10.250.1710">
    <property type="match status" value="1"/>
</dbReference>
<protein>
    <submittedName>
        <fullName evidence="5">Vacuolar sorting protein Vps60</fullName>
    </submittedName>
</protein>
<evidence type="ECO:0000256" key="2">
    <source>
        <dbReference type="ARBA" id="ARBA00023054"/>
    </source>
</evidence>
<dbReference type="GO" id="GO:0005771">
    <property type="term" value="C:multivesicular body"/>
    <property type="evidence" value="ECO:0007669"/>
    <property type="project" value="TreeGrafter"/>
</dbReference>
<accession>S9VU82</accession>
<dbReference type="RefSeq" id="XP_013023906.1">
    <property type="nucleotide sequence ID" value="XM_013168452.1"/>
</dbReference>
<keyword evidence="2 3" id="KW-0175">Coiled coil</keyword>
<dbReference type="HOGENOM" id="CLU_079409_0_0_1"/>
<feature type="compositionally biased region" description="Polar residues" evidence="4">
    <location>
        <begin position="175"/>
        <end position="190"/>
    </location>
</feature>
<feature type="region of interest" description="Disordered" evidence="4">
    <location>
        <begin position="1"/>
        <end position="21"/>
    </location>
</feature>
<dbReference type="PANTHER" id="PTHR22761:SF12">
    <property type="entry name" value="CHARGED MULTIVESICULAR BODY PROTEIN 5"/>
    <property type="match status" value="1"/>
</dbReference>
<comment type="similarity">
    <text evidence="1">Belongs to the SNF7 family.</text>
</comment>
<feature type="coiled-coil region" evidence="3">
    <location>
        <begin position="65"/>
        <end position="92"/>
    </location>
</feature>
<dbReference type="eggNOG" id="KOG1655">
    <property type="taxonomic scope" value="Eukaryota"/>
</dbReference>
<dbReference type="OMA" id="GVKQMQK"/>
<evidence type="ECO:0000256" key="4">
    <source>
        <dbReference type="SAM" id="MobiDB-lite"/>
    </source>
</evidence>
<reference evidence="5 6" key="1">
    <citation type="journal article" date="2011" name="Science">
        <title>Comparative functional genomics of the fission yeasts.</title>
        <authorList>
            <person name="Rhind N."/>
            <person name="Chen Z."/>
            <person name="Yassour M."/>
            <person name="Thompson D.A."/>
            <person name="Haas B.J."/>
            <person name="Habib N."/>
            <person name="Wapinski I."/>
            <person name="Roy S."/>
            <person name="Lin M.F."/>
            <person name="Heiman D.I."/>
            <person name="Young S.K."/>
            <person name="Furuya K."/>
            <person name="Guo Y."/>
            <person name="Pidoux A."/>
            <person name="Chen H.M."/>
            <person name="Robbertse B."/>
            <person name="Goldberg J.M."/>
            <person name="Aoki K."/>
            <person name="Bayne E.H."/>
            <person name="Berlin A.M."/>
            <person name="Desjardins C.A."/>
            <person name="Dobbs E."/>
            <person name="Dukaj L."/>
            <person name="Fan L."/>
            <person name="FitzGerald M.G."/>
            <person name="French C."/>
            <person name="Gujja S."/>
            <person name="Hansen K."/>
            <person name="Keifenheim D."/>
            <person name="Levin J.Z."/>
            <person name="Mosher R.A."/>
            <person name="Mueller C.A."/>
            <person name="Pfiffner J."/>
            <person name="Priest M."/>
            <person name="Russ C."/>
            <person name="Smialowska A."/>
            <person name="Swoboda P."/>
            <person name="Sykes S.M."/>
            <person name="Vaughn M."/>
            <person name="Vengrova S."/>
            <person name="Yoder R."/>
            <person name="Zeng Q."/>
            <person name="Allshire R."/>
            <person name="Baulcombe D."/>
            <person name="Birren B.W."/>
            <person name="Brown W."/>
            <person name="Ekwall K."/>
            <person name="Kellis M."/>
            <person name="Leatherwood J."/>
            <person name="Levin H."/>
            <person name="Margalit H."/>
            <person name="Martienssen R."/>
            <person name="Nieduszynski C.A."/>
            <person name="Spatafora J.W."/>
            <person name="Friedman N."/>
            <person name="Dalgaard J.Z."/>
            <person name="Baumann P."/>
            <person name="Niki H."/>
            <person name="Regev A."/>
            <person name="Nusbaum C."/>
        </authorList>
    </citation>
    <scope>NUCLEOTIDE SEQUENCE [LARGE SCALE GENOMIC DNA]</scope>
    <source>
        <strain evidence="6">OY26 / ATCC MYA-4695 / CBS 11777 / NBRC 106824 / NRRL Y48691</strain>
    </source>
</reference>
<dbReference type="InterPro" id="IPR005024">
    <property type="entry name" value="Snf7_fam"/>
</dbReference>
<dbReference type="AlphaFoldDB" id="S9VU82"/>
<dbReference type="EMBL" id="KE546991">
    <property type="protein sequence ID" value="EPY51338.1"/>
    <property type="molecule type" value="Genomic_DNA"/>
</dbReference>
<dbReference type="GO" id="GO:0006900">
    <property type="term" value="P:vesicle budding from membrane"/>
    <property type="evidence" value="ECO:0007669"/>
    <property type="project" value="TreeGrafter"/>
</dbReference>
<feature type="region of interest" description="Disordered" evidence="4">
    <location>
        <begin position="172"/>
        <end position="211"/>
    </location>
</feature>
<evidence type="ECO:0000313" key="5">
    <source>
        <dbReference type="EMBL" id="EPY51338.1"/>
    </source>
</evidence>
<evidence type="ECO:0000256" key="3">
    <source>
        <dbReference type="SAM" id="Coils"/>
    </source>
</evidence>
<dbReference type="STRING" id="653667.S9VU82"/>
<proteinExistence type="inferred from homology"/>
<dbReference type="Gene3D" id="1.10.287.1060">
    <property type="entry name" value="ESAT-6-like"/>
    <property type="match status" value="1"/>
</dbReference>
<organism evidence="5 6">
    <name type="scientific">Schizosaccharomyces cryophilus (strain OY26 / ATCC MYA-4695 / CBS 11777 / NBRC 106824 / NRRL Y48691)</name>
    <name type="common">Fission yeast</name>
    <dbReference type="NCBI Taxonomy" id="653667"/>
    <lineage>
        <taxon>Eukaryota</taxon>
        <taxon>Fungi</taxon>
        <taxon>Dikarya</taxon>
        <taxon>Ascomycota</taxon>
        <taxon>Taphrinomycotina</taxon>
        <taxon>Schizosaccharomycetes</taxon>
        <taxon>Schizosaccharomycetales</taxon>
        <taxon>Schizosaccharomycetaceae</taxon>
        <taxon>Schizosaccharomyces</taxon>
    </lineage>
</organism>
<dbReference type="GeneID" id="25036833"/>
<evidence type="ECO:0000313" key="6">
    <source>
        <dbReference type="Proteomes" id="UP000015464"/>
    </source>
</evidence>
<keyword evidence="6" id="KW-1185">Reference proteome</keyword>
<name>S9VU82_SCHCR</name>
<dbReference type="PANTHER" id="PTHR22761">
    <property type="entry name" value="CHARGED MULTIVESICULAR BODY PROTEIN"/>
    <property type="match status" value="1"/>
</dbReference>
<dbReference type="Proteomes" id="UP000015464">
    <property type="component" value="Unassembled WGS sequence"/>
</dbReference>
<dbReference type="GO" id="GO:0032511">
    <property type="term" value="P:late endosome to vacuole transport via multivesicular body sorting pathway"/>
    <property type="evidence" value="ECO:0007669"/>
    <property type="project" value="TreeGrafter"/>
</dbReference>
<dbReference type="OrthoDB" id="3265906at2759"/>
<dbReference type="Pfam" id="PF03357">
    <property type="entry name" value="Snf7"/>
    <property type="match status" value="1"/>
</dbReference>